<keyword evidence="1" id="KW-0472">Membrane</keyword>
<sequence>MSRSESPIRRLLGLRRNSLVRPWDRAEVTLLVVAVLIVLAAVPFAWMLGSHTYARESAQAQNEAMTRHPATAVLLANAPPESARSRGTTGGTALVPATWIREDGTTATGTVAAPKGSVAGERVKIWLDARGAPVAPPLRTDAAAWNAGAIGLFAWLGVISVCALMCWLAHLVFDRARYRGWEHEWRRKPKVG</sequence>
<keyword evidence="1" id="KW-1133">Transmembrane helix</keyword>
<evidence type="ECO:0000313" key="3">
    <source>
        <dbReference type="Proteomes" id="UP001165136"/>
    </source>
</evidence>
<dbReference type="PANTHER" id="PTHR42305">
    <property type="entry name" value="MEMBRANE PROTEIN RV1733C-RELATED"/>
    <property type="match status" value="1"/>
</dbReference>
<protein>
    <submittedName>
        <fullName evidence="2">Membrane protein</fullName>
    </submittedName>
</protein>
<gene>
    <name evidence="2" type="ORF">Atai01_70780</name>
</gene>
<accession>A0A9W6R6S2</accession>
<dbReference type="EMBL" id="BSTI01000023">
    <property type="protein sequence ID" value="GLY70459.1"/>
    <property type="molecule type" value="Genomic_DNA"/>
</dbReference>
<evidence type="ECO:0000256" key="1">
    <source>
        <dbReference type="SAM" id="Phobius"/>
    </source>
</evidence>
<evidence type="ECO:0000313" key="2">
    <source>
        <dbReference type="EMBL" id="GLY70459.1"/>
    </source>
</evidence>
<feature type="transmembrane region" description="Helical" evidence="1">
    <location>
        <begin position="28"/>
        <end position="48"/>
    </location>
</feature>
<dbReference type="Proteomes" id="UP001165136">
    <property type="component" value="Unassembled WGS sequence"/>
</dbReference>
<feature type="transmembrane region" description="Helical" evidence="1">
    <location>
        <begin position="152"/>
        <end position="173"/>
    </location>
</feature>
<organism evidence="2 3">
    <name type="scientific">Amycolatopsis taiwanensis</name>
    <dbReference type="NCBI Taxonomy" id="342230"/>
    <lineage>
        <taxon>Bacteria</taxon>
        <taxon>Bacillati</taxon>
        <taxon>Actinomycetota</taxon>
        <taxon>Actinomycetes</taxon>
        <taxon>Pseudonocardiales</taxon>
        <taxon>Pseudonocardiaceae</taxon>
        <taxon>Amycolatopsis</taxon>
    </lineage>
</organism>
<dbReference type="PANTHER" id="PTHR42305:SF1">
    <property type="entry name" value="MEMBRANE PROTEIN RV1733C-RELATED"/>
    <property type="match status" value="1"/>
</dbReference>
<reference evidence="2" key="1">
    <citation type="submission" date="2023-03" db="EMBL/GenBank/DDBJ databases">
        <title>Amycolatopsis taiwanensis NBRC 103393.</title>
        <authorList>
            <person name="Ichikawa N."/>
            <person name="Sato H."/>
            <person name="Tonouchi N."/>
        </authorList>
    </citation>
    <scope>NUCLEOTIDE SEQUENCE</scope>
    <source>
        <strain evidence="2">NBRC 103393</strain>
    </source>
</reference>
<dbReference type="AlphaFoldDB" id="A0A9W6R6S2"/>
<proteinExistence type="predicted"/>
<keyword evidence="3" id="KW-1185">Reference proteome</keyword>
<dbReference type="RefSeq" id="WP_285489645.1">
    <property type="nucleotide sequence ID" value="NZ_BSTI01000023.1"/>
</dbReference>
<name>A0A9W6R6S2_9PSEU</name>
<dbReference type="InterPro" id="IPR039708">
    <property type="entry name" value="MT1774/Rv1733c-like"/>
</dbReference>
<comment type="caution">
    <text evidence="2">The sequence shown here is derived from an EMBL/GenBank/DDBJ whole genome shotgun (WGS) entry which is preliminary data.</text>
</comment>
<keyword evidence="1" id="KW-0812">Transmembrane</keyword>